<dbReference type="InterPro" id="IPR001841">
    <property type="entry name" value="Znf_RING"/>
</dbReference>
<keyword evidence="5" id="KW-1185">Reference proteome</keyword>
<feature type="domain" description="RING-type" evidence="2">
    <location>
        <begin position="149"/>
        <end position="195"/>
    </location>
</feature>
<comment type="caution">
    <text evidence="4">The sequence shown here is derived from an EMBL/GenBank/DDBJ whole genome shotgun (WGS) entry which is preliminary data.</text>
</comment>
<feature type="domain" description="SWIM-type" evidence="3">
    <location>
        <begin position="43"/>
        <end position="73"/>
    </location>
</feature>
<evidence type="ECO:0008006" key="6">
    <source>
        <dbReference type="Google" id="ProtNLM"/>
    </source>
</evidence>
<keyword evidence="1" id="KW-0862">Zinc</keyword>
<dbReference type="PROSITE" id="PS50966">
    <property type="entry name" value="ZF_SWIM"/>
    <property type="match status" value="1"/>
</dbReference>
<dbReference type="GO" id="GO:0061630">
    <property type="term" value="F:ubiquitin protein ligase activity"/>
    <property type="evidence" value="ECO:0007669"/>
    <property type="project" value="InterPro"/>
</dbReference>
<reference evidence="4 5" key="1">
    <citation type="journal article" date="2023" name="G3 (Bethesda)">
        <title>A chromosome-length genome assembly and annotation of blackberry (Rubus argutus, cv. 'Hillquist').</title>
        <authorList>
            <person name="Bruna T."/>
            <person name="Aryal R."/>
            <person name="Dudchenko O."/>
            <person name="Sargent D.J."/>
            <person name="Mead D."/>
            <person name="Buti M."/>
            <person name="Cavallini A."/>
            <person name="Hytonen T."/>
            <person name="Andres J."/>
            <person name="Pham M."/>
            <person name="Weisz D."/>
            <person name="Mascagni F."/>
            <person name="Usai G."/>
            <person name="Natali L."/>
            <person name="Bassil N."/>
            <person name="Fernandez G.E."/>
            <person name="Lomsadze A."/>
            <person name="Armour M."/>
            <person name="Olukolu B."/>
            <person name="Poorten T."/>
            <person name="Britton C."/>
            <person name="Davik J."/>
            <person name="Ashrafi H."/>
            <person name="Aiden E.L."/>
            <person name="Borodovsky M."/>
            <person name="Worthington M."/>
        </authorList>
    </citation>
    <scope>NUCLEOTIDE SEQUENCE [LARGE SCALE GENOMIC DNA]</scope>
    <source>
        <strain evidence="4">PI 553951</strain>
    </source>
</reference>
<organism evidence="4 5">
    <name type="scientific">Rubus argutus</name>
    <name type="common">Southern blackberry</name>
    <dbReference type="NCBI Taxonomy" id="59490"/>
    <lineage>
        <taxon>Eukaryota</taxon>
        <taxon>Viridiplantae</taxon>
        <taxon>Streptophyta</taxon>
        <taxon>Embryophyta</taxon>
        <taxon>Tracheophyta</taxon>
        <taxon>Spermatophyta</taxon>
        <taxon>Magnoliopsida</taxon>
        <taxon>eudicotyledons</taxon>
        <taxon>Gunneridae</taxon>
        <taxon>Pentapetalae</taxon>
        <taxon>rosids</taxon>
        <taxon>fabids</taxon>
        <taxon>Rosales</taxon>
        <taxon>Rosaceae</taxon>
        <taxon>Rosoideae</taxon>
        <taxon>Rosoideae incertae sedis</taxon>
        <taxon>Rubus</taxon>
    </lineage>
</organism>
<dbReference type="InterPro" id="IPR013083">
    <property type="entry name" value="Znf_RING/FYVE/PHD"/>
</dbReference>
<dbReference type="PROSITE" id="PS50089">
    <property type="entry name" value="ZF_RING_2"/>
    <property type="match status" value="1"/>
</dbReference>
<dbReference type="AlphaFoldDB" id="A0AAW1YEW2"/>
<dbReference type="SUPFAM" id="SSF57850">
    <property type="entry name" value="RING/U-box"/>
    <property type="match status" value="1"/>
</dbReference>
<evidence type="ECO:0000259" key="3">
    <source>
        <dbReference type="PROSITE" id="PS50966"/>
    </source>
</evidence>
<evidence type="ECO:0000313" key="4">
    <source>
        <dbReference type="EMBL" id="KAK9946646.1"/>
    </source>
</evidence>
<dbReference type="PANTHER" id="PTHR21540">
    <property type="entry name" value="RING FINGER AND SWIM DOMAIN-CONTAINING PROTEIN 2"/>
    <property type="match status" value="1"/>
</dbReference>
<evidence type="ECO:0000313" key="5">
    <source>
        <dbReference type="Proteomes" id="UP001457282"/>
    </source>
</evidence>
<dbReference type="PANTHER" id="PTHR21540:SF0">
    <property type="entry name" value="PHD FAMILY PROTEIN"/>
    <property type="match status" value="1"/>
</dbReference>
<proteinExistence type="predicted"/>
<accession>A0AAW1YEW2</accession>
<dbReference type="InterPro" id="IPR007527">
    <property type="entry name" value="Znf_SWIM"/>
</dbReference>
<gene>
    <name evidence="4" type="ORF">M0R45_012097</name>
</gene>
<keyword evidence="1" id="KW-0479">Metal-binding</keyword>
<evidence type="ECO:0000256" key="1">
    <source>
        <dbReference type="PROSITE-ProRule" id="PRU00175"/>
    </source>
</evidence>
<dbReference type="EMBL" id="JBEDUW010000002">
    <property type="protein sequence ID" value="KAK9946646.1"/>
    <property type="molecule type" value="Genomic_DNA"/>
</dbReference>
<protein>
    <recommendedName>
        <fullName evidence="6">SWIM-type domain-containing protein</fullName>
    </recommendedName>
</protein>
<dbReference type="InterPro" id="IPR039903">
    <property type="entry name" value="Zswim2"/>
</dbReference>
<sequence>MPRWRNRDKPFEDRVDRAIHQHIRLLHRCGSRFFVLGHTRNVYTVTLSTESSCSCPDVVAPCKHMLFVYLQVLGVCVDTSCVRRSTLHPSEVSWLLGLPTSRGSLAKESVRQWFRQLHCHAKQQQQERSFEFSPSRPSPSLRIEDGSCCPVCLDEIGRRDKVVACWKCRNPMHEECFFKWERSTRKKAAHCTLCRAKWSTTISR</sequence>
<evidence type="ECO:0000259" key="2">
    <source>
        <dbReference type="PROSITE" id="PS50089"/>
    </source>
</evidence>
<dbReference type="GO" id="GO:0008270">
    <property type="term" value="F:zinc ion binding"/>
    <property type="evidence" value="ECO:0007669"/>
    <property type="project" value="UniProtKB-KW"/>
</dbReference>
<dbReference type="Proteomes" id="UP001457282">
    <property type="component" value="Unassembled WGS sequence"/>
</dbReference>
<dbReference type="Pfam" id="PF04434">
    <property type="entry name" value="SWIM"/>
    <property type="match status" value="1"/>
</dbReference>
<name>A0AAW1YEW2_RUBAR</name>
<dbReference type="Gene3D" id="3.30.40.10">
    <property type="entry name" value="Zinc/RING finger domain, C3HC4 (zinc finger)"/>
    <property type="match status" value="1"/>
</dbReference>
<keyword evidence="1" id="KW-0863">Zinc-finger</keyword>